<keyword evidence="9" id="KW-1190">Host gene expression shutoff by virus</keyword>
<keyword evidence="6" id="KW-1193">Eukaryotic host translation shutoff by virus</keyword>
<dbReference type="EMBL" id="KJ156523">
    <property type="protein sequence ID" value="AII22574.1"/>
    <property type="molecule type" value="Genomic_DNA"/>
</dbReference>
<evidence type="ECO:0000256" key="8">
    <source>
        <dbReference type="ARBA" id="ARBA00022921"/>
    </source>
</evidence>
<evidence type="ECO:0000313" key="15">
    <source>
        <dbReference type="EMBL" id="AII22574.1"/>
    </source>
</evidence>
<keyword evidence="7" id="KW-0694">RNA-binding</keyword>
<evidence type="ECO:0000256" key="13">
    <source>
        <dbReference type="ARBA" id="ARBA00023325"/>
    </source>
</evidence>
<keyword evidence="13" id="KW-1075">Inhibition of eukaryotic host translation factors by virus</keyword>
<evidence type="ECO:0000256" key="7">
    <source>
        <dbReference type="ARBA" id="ARBA00022884"/>
    </source>
</evidence>
<dbReference type="KEGG" id="vg:20041321"/>
<dbReference type="GO" id="GO:0039657">
    <property type="term" value="P:symbiont-mediated suppression of host gene expression"/>
    <property type="evidence" value="ECO:0007669"/>
    <property type="project" value="UniProtKB-KW"/>
</dbReference>
<keyword evidence="3" id="KW-0597">Phosphoprotein</keyword>
<evidence type="ECO:0000256" key="3">
    <source>
        <dbReference type="ARBA" id="ARBA00022553"/>
    </source>
</evidence>
<name>A0A076FUM5_9ADEN</name>
<dbReference type="InterPro" id="IPR003381">
    <property type="entry name" value="L4"/>
</dbReference>
<keyword evidence="16" id="KW-1185">Reference proteome</keyword>
<dbReference type="GeneID" id="20041321"/>
<keyword evidence="11" id="KW-1035">Host cytoplasm</keyword>
<organism evidence="15 16">
    <name type="scientific">Lizard adenovirus 2</name>
    <dbReference type="NCBI Taxonomy" id="874272"/>
    <lineage>
        <taxon>Viruses</taxon>
        <taxon>Varidnaviria</taxon>
        <taxon>Bamfordvirae</taxon>
        <taxon>Preplasmiviricota</taxon>
        <taxon>Polisuviricotina</taxon>
        <taxon>Pharingeaviricetes</taxon>
        <taxon>Rowavirales</taxon>
        <taxon>Adenoviridae</taxon>
        <taxon>Barthadenovirus</taxon>
        <taxon>Barthadenovirus lacertae</taxon>
        <taxon>Lizard atadenovirus A</taxon>
    </lineage>
</organism>
<dbReference type="RefSeq" id="YP_009051665.1">
    <property type="nucleotide sequence ID" value="NC_024684.1"/>
</dbReference>
<dbReference type="GO" id="GO:0039704">
    <property type="term" value="P:viral translational shunt"/>
    <property type="evidence" value="ECO:0007669"/>
    <property type="project" value="InterPro"/>
</dbReference>
<keyword evidence="8" id="KW-0426">Late protein</keyword>
<dbReference type="OrthoDB" id="2556at10239"/>
<evidence type="ECO:0000256" key="5">
    <source>
        <dbReference type="ARBA" id="ARBA00022586"/>
    </source>
</evidence>
<evidence type="ECO:0000256" key="14">
    <source>
        <dbReference type="SAM" id="MobiDB-lite"/>
    </source>
</evidence>
<evidence type="ECO:0000256" key="12">
    <source>
        <dbReference type="ARBA" id="ARBA00023247"/>
    </source>
</evidence>
<keyword evidence="5" id="KW-1155">Translational shunt</keyword>
<keyword evidence="12" id="KW-1262">Eukaryotic host gene expression shutoff by virus</keyword>
<feature type="region of interest" description="Disordered" evidence="14">
    <location>
        <begin position="584"/>
        <end position="675"/>
    </location>
</feature>
<dbReference type="Proteomes" id="UP000133496">
    <property type="component" value="Segment"/>
</dbReference>
<evidence type="ECO:0000256" key="2">
    <source>
        <dbReference type="ARBA" id="ARBA00022481"/>
    </source>
</evidence>
<dbReference type="GO" id="GO:0039606">
    <property type="term" value="P:symbiont-mediated suppression of host translation initiation"/>
    <property type="evidence" value="ECO:0007669"/>
    <property type="project" value="UniProtKB-KW"/>
</dbReference>
<evidence type="ECO:0000256" key="9">
    <source>
        <dbReference type="ARBA" id="ARBA00022995"/>
    </source>
</evidence>
<evidence type="ECO:0000256" key="11">
    <source>
        <dbReference type="ARBA" id="ARBA00023200"/>
    </source>
</evidence>
<evidence type="ECO:0000256" key="10">
    <source>
        <dbReference type="ARBA" id="ARBA00023186"/>
    </source>
</evidence>
<keyword evidence="2" id="KW-0488">Methylation</keyword>
<evidence type="ECO:0000256" key="1">
    <source>
        <dbReference type="ARBA" id="ARBA00022448"/>
    </source>
</evidence>
<keyword evidence="10" id="KW-0143">Chaperone</keyword>
<keyword evidence="4" id="KW-0945">Host-virus interaction</keyword>
<proteinExistence type="predicted"/>
<protein>
    <submittedName>
        <fullName evidence="15">100K</fullName>
    </submittedName>
</protein>
<feature type="compositionally biased region" description="Basic and acidic residues" evidence="14">
    <location>
        <begin position="584"/>
        <end position="605"/>
    </location>
</feature>
<dbReference type="GO" id="GO:0003723">
    <property type="term" value="F:RNA binding"/>
    <property type="evidence" value="ECO:0007669"/>
    <property type="project" value="UniProtKB-KW"/>
</dbReference>
<evidence type="ECO:0000256" key="4">
    <source>
        <dbReference type="ARBA" id="ARBA00022581"/>
    </source>
</evidence>
<evidence type="ECO:0000313" key="16">
    <source>
        <dbReference type="Proteomes" id="UP000133496"/>
    </source>
</evidence>
<accession>A0A076FUM5</accession>
<keyword evidence="1" id="KW-0813">Transport</keyword>
<feature type="compositionally biased region" description="Low complexity" evidence="14">
    <location>
        <begin position="622"/>
        <end position="636"/>
    </location>
</feature>
<evidence type="ECO:0000256" key="6">
    <source>
        <dbReference type="ARBA" id="ARBA00022809"/>
    </source>
</evidence>
<feature type="compositionally biased region" description="Basic and acidic residues" evidence="14">
    <location>
        <begin position="664"/>
        <end position="675"/>
    </location>
</feature>
<feature type="compositionally biased region" description="Basic residues" evidence="14">
    <location>
        <begin position="637"/>
        <end position="651"/>
    </location>
</feature>
<sequence length="675" mass="76542">MAEESELQNLLSRHLQRQTKILQSICKKDAEACELLDLGYILEKNLFAPIERAKSDEGPDPKLNFFPPFLTPECLALHYPFFLTTTLPSSCKANRVGTDTYFQFCNRSSSEEEIPEPDEWDDSLGNVNLMAELKENQKLALLEEDSSRLVWMKSKCMGMQSYAYPALAFPPQIQKLLFKILIGETQAPNELDQEYKLAFADEDLPQEGAKQKAKQRERLGAVATFGALLLSMQRLFTHPVVIKNTQEALHYTFMHGYVRLIHFLTEVNLSEFVTFHGLTHRNRLNNPIQHRQLEGADKFDYILDTIYLYLVFSWQTAMDIWGQTIDETTEKNLTEKVKSLKPQLASASYAEACQLVADTVFPRLLREALVVNIPDFVNQMQLSNYRLFINSKANLPSAVCPALPSDFVPLTYKESHPILWSHVMLLRHAAFLQNHGGYVSAPDETSLSLPLCECNLCSPHRMPCYNPMLLNEILSIGKFELQGPEGEGKSFSLTPQVFSNAYMQKFYPEDFHPHEVVLYSADKSKFKIEPSPAVIRDPKLLALIRESQARREKNILKRGGGLYIDPQTGEVLGQNNHDREELQADGDEWQKPSHDIPSARKEPEPRGSLQRARKGDFFDGASSSSPSESQQQPGRRAPQRRGTRGHQRGGRGGRDPTPLATKAKRQEEERGSQSS</sequence>
<reference evidence="15 16" key="1">
    <citation type="journal article" date="2014" name="J. Virol.">
        <title>Molecular characterization of a lizard adenovirus reveals the first atadenovirus with two fiber genes and the first adenovirus with either one short or three long fibers per penton.</title>
        <authorList>
            <person name="Penzes J.J."/>
            <person name="Menendez-Conejero R."/>
            <person name="Condezo G.N."/>
            <person name="Ball I."/>
            <person name="Papp T."/>
            <person name="Doszpoly A."/>
            <person name="Paradela A."/>
            <person name="Perez-Berna A.J."/>
            <person name="Lopez-Sanz M."/>
            <person name="Nguyen T.H."/>
            <person name="van Raaij M.J."/>
            <person name="Marschang R.E."/>
            <person name="Harrach B."/>
            <person name="Benko M."/>
            <person name="San Martin C."/>
        </authorList>
    </citation>
    <scope>NUCLEOTIDE SEQUENCE [LARGE SCALE GENOMIC DNA]</scope>
    <source>
        <strain evidence="15">23-06</strain>
    </source>
</reference>
<dbReference type="Pfam" id="PF02438">
    <property type="entry name" value="Adeno_100"/>
    <property type="match status" value="1"/>
</dbReference>